<feature type="transmembrane region" description="Helical" evidence="5">
    <location>
        <begin position="184"/>
        <end position="209"/>
    </location>
</feature>
<evidence type="ECO:0000256" key="5">
    <source>
        <dbReference type="SAM" id="Phobius"/>
    </source>
</evidence>
<evidence type="ECO:0000256" key="4">
    <source>
        <dbReference type="ARBA" id="ARBA00023136"/>
    </source>
</evidence>
<dbReference type="SUPFAM" id="SSF103473">
    <property type="entry name" value="MFS general substrate transporter"/>
    <property type="match status" value="1"/>
</dbReference>
<evidence type="ECO:0000313" key="6">
    <source>
        <dbReference type="EMBL" id="KAF5384038.1"/>
    </source>
</evidence>
<reference evidence="6 7" key="1">
    <citation type="journal article" date="2020" name="ISME J.">
        <title>Uncovering the hidden diversity of litter-decomposition mechanisms in mushroom-forming fungi.</title>
        <authorList>
            <person name="Floudas D."/>
            <person name="Bentzer J."/>
            <person name="Ahren D."/>
            <person name="Johansson T."/>
            <person name="Persson P."/>
            <person name="Tunlid A."/>
        </authorList>
    </citation>
    <scope>NUCLEOTIDE SEQUENCE [LARGE SCALE GENOMIC DNA]</scope>
    <source>
        <strain evidence="6 7">CBS 406.79</strain>
    </source>
</reference>
<feature type="transmembrane region" description="Helical" evidence="5">
    <location>
        <begin position="56"/>
        <end position="73"/>
    </location>
</feature>
<dbReference type="OrthoDB" id="196103at2759"/>
<feature type="transmembrane region" description="Helical" evidence="5">
    <location>
        <begin position="34"/>
        <end position="49"/>
    </location>
</feature>
<name>A0A8H5M7S8_9AGAR</name>
<gene>
    <name evidence="6" type="ORF">D9757_006961</name>
</gene>
<feature type="transmembrane region" description="Helical" evidence="5">
    <location>
        <begin position="126"/>
        <end position="146"/>
    </location>
</feature>
<keyword evidence="3 5" id="KW-1133">Transmembrane helix</keyword>
<evidence type="ECO:0000256" key="3">
    <source>
        <dbReference type="ARBA" id="ARBA00022989"/>
    </source>
</evidence>
<sequence length="294" mass="32306">MLLKYCLLQVSFSFLSWFLPAAYSVSGRTASLPSFQGGFSSFAAGLYVNNRFGNKWLVLLGAALCGISAGVFGHPKLRLLPPTPNLGIGKGTLGYWLTYRLSGQILGGAINLGLNAQANEAGKVSYTVYLVFIAIYVSGPFVAPLLNKPDKVKRQDGKKISITIHDRPWAEMKATTRAFFNPKFLLIVLWIGQGVFSEAVFFTYLALYFTVRARALGSFLSGVCTAITGNLLGNWLDRVKFSLKLRARTSFWAITTCQGGWWIWALILATRFRETKPKTGLLLALEVHLGCISS</sequence>
<feature type="transmembrane region" description="Helical" evidence="5">
    <location>
        <begin position="216"/>
        <end position="236"/>
    </location>
</feature>
<dbReference type="AlphaFoldDB" id="A0A8H5M7S8"/>
<comment type="subcellular location">
    <subcellularLocation>
        <location evidence="1">Membrane</location>
        <topology evidence="1">Multi-pass membrane protein</topology>
    </subcellularLocation>
</comment>
<dbReference type="Proteomes" id="UP000518752">
    <property type="component" value="Unassembled WGS sequence"/>
</dbReference>
<protein>
    <submittedName>
        <fullName evidence="6">Uncharacterized protein</fullName>
    </submittedName>
</protein>
<evidence type="ECO:0000256" key="2">
    <source>
        <dbReference type="ARBA" id="ARBA00022692"/>
    </source>
</evidence>
<keyword evidence="7" id="KW-1185">Reference proteome</keyword>
<dbReference type="EMBL" id="JAACJN010000045">
    <property type="protein sequence ID" value="KAF5384038.1"/>
    <property type="molecule type" value="Genomic_DNA"/>
</dbReference>
<comment type="caution">
    <text evidence="6">The sequence shown here is derived from an EMBL/GenBank/DDBJ whole genome shotgun (WGS) entry which is preliminary data.</text>
</comment>
<evidence type="ECO:0000256" key="1">
    <source>
        <dbReference type="ARBA" id="ARBA00004141"/>
    </source>
</evidence>
<dbReference type="PANTHER" id="PTHR23294">
    <property type="entry name" value="ET TRANSLATION PRODUCT-RELATED"/>
    <property type="match status" value="1"/>
</dbReference>
<dbReference type="PANTHER" id="PTHR23294:SF19">
    <property type="entry name" value="DUF895 DOMAIN MEMBRANE PROTEIN-RELATED"/>
    <property type="match status" value="1"/>
</dbReference>
<organism evidence="6 7">
    <name type="scientific">Collybiopsis confluens</name>
    <dbReference type="NCBI Taxonomy" id="2823264"/>
    <lineage>
        <taxon>Eukaryota</taxon>
        <taxon>Fungi</taxon>
        <taxon>Dikarya</taxon>
        <taxon>Basidiomycota</taxon>
        <taxon>Agaricomycotina</taxon>
        <taxon>Agaricomycetes</taxon>
        <taxon>Agaricomycetidae</taxon>
        <taxon>Agaricales</taxon>
        <taxon>Marasmiineae</taxon>
        <taxon>Omphalotaceae</taxon>
        <taxon>Collybiopsis</taxon>
    </lineage>
</organism>
<feature type="transmembrane region" description="Helical" evidence="5">
    <location>
        <begin position="251"/>
        <end position="269"/>
    </location>
</feature>
<feature type="transmembrane region" description="Helical" evidence="5">
    <location>
        <begin position="93"/>
        <end position="114"/>
    </location>
</feature>
<keyword evidence="4 5" id="KW-0472">Membrane</keyword>
<dbReference type="InterPro" id="IPR036259">
    <property type="entry name" value="MFS_trans_sf"/>
</dbReference>
<dbReference type="InterPro" id="IPR051617">
    <property type="entry name" value="UNC-93-like_regulator"/>
</dbReference>
<keyword evidence="2 5" id="KW-0812">Transmembrane</keyword>
<accession>A0A8H5M7S8</accession>
<proteinExistence type="predicted"/>
<evidence type="ECO:0000313" key="7">
    <source>
        <dbReference type="Proteomes" id="UP000518752"/>
    </source>
</evidence>
<dbReference type="GO" id="GO:0016020">
    <property type="term" value="C:membrane"/>
    <property type="evidence" value="ECO:0007669"/>
    <property type="project" value="UniProtKB-SubCell"/>
</dbReference>